<sequence>MFGLLASAGEPEAAIGQQLAFESYGRNVGLTNAWFSCLQQGRVGYVFACTEHGLFFYNGRRFFNLGSSQGLPDGGIVAGIAFDDRNRLIVRYPHSLFVSTGPISKDVPPSALTFRQAVGAVKDNAFGSLLPWKGGVLLLGGGLLYFLRTEGPGEPTIEPFRGFSRQGDMPLWNASPLVAQGDTVWAVRSDQAICGLSKASPRCFSAPDGLPKDDWVALLPTPTGHILARSPSRLMDIDPQTGRVDVSLLPDQGGRYANYPANLLLALTPAGDLLTQSAAGLMIRRSSGWTKLATENGLPPVPILQLMFDRHGNLWLGVLGRGVMRSLGYGAWENLNSRDGLSDQVVWQIARQPGGPLWVATDGGVDAIGGPPDMILAHRHYDLAAFSLALDDSGHLWRSVGSDAVACITISTGETVRYPLPQVSRILNGPGGQMWFVTAKGIYGLDPGPRPSAPKPVADLAGSVTDAATAADGTLWLLRRNHLLHRHADGSVASLPLPWKQPDSDPQILTAGPTGIVWVAVTGEGLARLTIDRDRIVSTSWYRTPDIISTSIVSLLVDRRGWLWAGTDNGISVFDGVRWVSANATSGLISDDLDQNGLIEDTDGSMWFGTSSGLSHLLDPSSLFERRDLEPVITSVTVGTRPYRGQPIRYTRAPFVIQFGSLDFRADSVLRFRYRLDDVDQQWGDTASGYVRYPSVPPGRHRFELVAYDPLRHQSSAPVALMLRVQPPWWLWRPVLVCYALGICGLVYGLMRLRFRFLLRQREALQREVDLRTAQIREAQATDSLTGLLIRGEVQARVVGMLGQGHRGPQLVVGLLDLDHFKQINDRFGHLAGDEVLKELGRRLRLELGAGEYAGRYGGEEILIILETSHVAVERIRSLKATACGEPFRIESEIIHVTCSVGVAHKLAGDTWTSIIGRADQALYRAKNGGRNRIVHAGDE</sequence>
<dbReference type="PROSITE" id="PS50887">
    <property type="entry name" value="GGDEF"/>
    <property type="match status" value="1"/>
</dbReference>
<accession>A0ABT1W344</accession>
<protein>
    <recommendedName>
        <fullName evidence="1">diguanylate cyclase</fullName>
        <ecNumber evidence="1">2.7.7.65</ecNumber>
    </recommendedName>
</protein>
<dbReference type="CDD" id="cd01949">
    <property type="entry name" value="GGDEF"/>
    <property type="match status" value="1"/>
</dbReference>
<comment type="caution">
    <text evidence="5">The sequence shown here is derived from an EMBL/GenBank/DDBJ whole genome shotgun (WGS) entry which is preliminary data.</text>
</comment>
<dbReference type="InterPro" id="IPR050469">
    <property type="entry name" value="Diguanylate_Cyclase"/>
</dbReference>
<keyword evidence="3" id="KW-1133">Transmembrane helix</keyword>
<dbReference type="SUPFAM" id="SSF55073">
    <property type="entry name" value="Nucleotide cyclase"/>
    <property type="match status" value="1"/>
</dbReference>
<dbReference type="GO" id="GO:0052621">
    <property type="term" value="F:diguanylate cyclase activity"/>
    <property type="evidence" value="ECO:0007669"/>
    <property type="project" value="UniProtKB-EC"/>
</dbReference>
<dbReference type="Gene3D" id="3.30.70.270">
    <property type="match status" value="1"/>
</dbReference>
<keyword evidence="3" id="KW-0472">Membrane</keyword>
<dbReference type="InterPro" id="IPR013783">
    <property type="entry name" value="Ig-like_fold"/>
</dbReference>
<dbReference type="Gene3D" id="2.60.40.10">
    <property type="entry name" value="Immunoglobulins"/>
    <property type="match status" value="1"/>
</dbReference>
<dbReference type="EMBL" id="JAMSKV010000001">
    <property type="protein sequence ID" value="MCQ8277282.1"/>
    <property type="molecule type" value="Genomic_DNA"/>
</dbReference>
<evidence type="ECO:0000256" key="2">
    <source>
        <dbReference type="ARBA" id="ARBA00034247"/>
    </source>
</evidence>
<dbReference type="Pfam" id="PF00990">
    <property type="entry name" value="GGDEF"/>
    <property type="match status" value="1"/>
</dbReference>
<dbReference type="Gene3D" id="2.130.10.10">
    <property type="entry name" value="YVTN repeat-like/Quinoprotein amine dehydrogenase"/>
    <property type="match status" value="2"/>
</dbReference>
<proteinExistence type="predicted"/>
<keyword evidence="5" id="KW-0808">Transferase</keyword>
<feature type="domain" description="GGDEF" evidence="4">
    <location>
        <begin position="809"/>
        <end position="939"/>
    </location>
</feature>
<evidence type="ECO:0000259" key="4">
    <source>
        <dbReference type="PROSITE" id="PS50887"/>
    </source>
</evidence>
<dbReference type="InterPro" id="IPR029787">
    <property type="entry name" value="Nucleotide_cyclase"/>
</dbReference>
<dbReference type="Proteomes" id="UP001524587">
    <property type="component" value="Unassembled WGS sequence"/>
</dbReference>
<dbReference type="PANTHER" id="PTHR45138">
    <property type="entry name" value="REGULATORY COMPONENTS OF SENSORY TRANSDUCTION SYSTEM"/>
    <property type="match status" value="1"/>
</dbReference>
<comment type="catalytic activity">
    <reaction evidence="2">
        <text>2 GTP = 3',3'-c-di-GMP + 2 diphosphate</text>
        <dbReference type="Rhea" id="RHEA:24898"/>
        <dbReference type="ChEBI" id="CHEBI:33019"/>
        <dbReference type="ChEBI" id="CHEBI:37565"/>
        <dbReference type="ChEBI" id="CHEBI:58805"/>
        <dbReference type="EC" id="2.7.7.65"/>
    </reaction>
</comment>
<name>A0ABT1W344_9PROT</name>
<reference evidence="5 6" key="1">
    <citation type="submission" date="2022-06" db="EMBL/GenBank/DDBJ databases">
        <title>Endosaccharibacter gen. nov., sp. nov., endophytic bacteria isolated from sugarcane.</title>
        <authorList>
            <person name="Pitiwittayakul N."/>
            <person name="Yukphan P."/>
            <person name="Charoenyingcharoen P."/>
            <person name="Tanasupawat S."/>
        </authorList>
    </citation>
    <scope>NUCLEOTIDE SEQUENCE [LARGE SCALE GENOMIC DNA]</scope>
    <source>
        <strain evidence="5 6">KSS8</strain>
    </source>
</reference>
<dbReference type="SMART" id="SM00267">
    <property type="entry name" value="GGDEF"/>
    <property type="match status" value="1"/>
</dbReference>
<dbReference type="InterPro" id="IPR015943">
    <property type="entry name" value="WD40/YVTN_repeat-like_dom_sf"/>
</dbReference>
<dbReference type="SUPFAM" id="SSF63829">
    <property type="entry name" value="Calcium-dependent phosphotriesterase"/>
    <property type="match status" value="1"/>
</dbReference>
<organism evidence="5 6">
    <name type="scientific">Endosaccharibacter trunci</name>
    <dbReference type="NCBI Taxonomy" id="2812733"/>
    <lineage>
        <taxon>Bacteria</taxon>
        <taxon>Pseudomonadati</taxon>
        <taxon>Pseudomonadota</taxon>
        <taxon>Alphaproteobacteria</taxon>
        <taxon>Acetobacterales</taxon>
        <taxon>Acetobacteraceae</taxon>
        <taxon>Endosaccharibacter</taxon>
    </lineage>
</organism>
<dbReference type="NCBIfam" id="TIGR00254">
    <property type="entry name" value="GGDEF"/>
    <property type="match status" value="1"/>
</dbReference>
<dbReference type="RefSeq" id="WP_422862715.1">
    <property type="nucleotide sequence ID" value="NZ_JAMSKV010000001.1"/>
</dbReference>
<evidence type="ECO:0000313" key="5">
    <source>
        <dbReference type="EMBL" id="MCQ8277282.1"/>
    </source>
</evidence>
<dbReference type="EC" id="2.7.7.65" evidence="1"/>
<keyword evidence="3" id="KW-0812">Transmembrane</keyword>
<gene>
    <name evidence="5" type="ORF">NFI95_02310</name>
</gene>
<evidence type="ECO:0000256" key="3">
    <source>
        <dbReference type="SAM" id="Phobius"/>
    </source>
</evidence>
<dbReference type="InterPro" id="IPR043128">
    <property type="entry name" value="Rev_trsase/Diguanyl_cyclase"/>
</dbReference>
<keyword evidence="5" id="KW-0548">Nucleotidyltransferase</keyword>
<keyword evidence="6" id="KW-1185">Reference proteome</keyword>
<dbReference type="PANTHER" id="PTHR45138:SF9">
    <property type="entry name" value="DIGUANYLATE CYCLASE DGCM-RELATED"/>
    <property type="match status" value="1"/>
</dbReference>
<dbReference type="InterPro" id="IPR000160">
    <property type="entry name" value="GGDEF_dom"/>
</dbReference>
<evidence type="ECO:0000313" key="6">
    <source>
        <dbReference type="Proteomes" id="UP001524587"/>
    </source>
</evidence>
<evidence type="ECO:0000256" key="1">
    <source>
        <dbReference type="ARBA" id="ARBA00012528"/>
    </source>
</evidence>
<feature type="transmembrane region" description="Helical" evidence="3">
    <location>
        <begin position="729"/>
        <end position="751"/>
    </location>
</feature>